<gene>
    <name evidence="1" type="ORF">ARD30_21660</name>
</gene>
<dbReference type="EMBL" id="LMAR01000071">
    <property type="protein sequence ID" value="KQK28437.1"/>
    <property type="molecule type" value="Genomic_DNA"/>
</dbReference>
<dbReference type="AlphaFoldDB" id="A0A0Q3I100"/>
<evidence type="ECO:0000313" key="1">
    <source>
        <dbReference type="EMBL" id="KQK28437.1"/>
    </source>
</evidence>
<reference evidence="1 2" key="1">
    <citation type="submission" date="2015-10" db="EMBL/GenBank/DDBJ databases">
        <title>Draft genome of Bosea thiooxidans.</title>
        <authorList>
            <person name="Wang X."/>
        </authorList>
    </citation>
    <scope>NUCLEOTIDE SEQUENCE [LARGE SCALE GENOMIC DNA]</scope>
    <source>
        <strain evidence="1 2">CGMCC 9174</strain>
    </source>
</reference>
<organism evidence="1 2">
    <name type="scientific">Bosea thiooxidans</name>
    <dbReference type="NCBI Taxonomy" id="53254"/>
    <lineage>
        <taxon>Bacteria</taxon>
        <taxon>Pseudomonadati</taxon>
        <taxon>Pseudomonadota</taxon>
        <taxon>Alphaproteobacteria</taxon>
        <taxon>Hyphomicrobiales</taxon>
        <taxon>Boseaceae</taxon>
        <taxon>Bosea</taxon>
    </lineage>
</organism>
<dbReference type="Pfam" id="PF20339">
    <property type="entry name" value="DUF6634"/>
    <property type="match status" value="1"/>
</dbReference>
<sequence length="112" mass="12599">MDTDQVWAERRAGIELEIERLLRLVSDLKAFCVAKEPTDTQLAEAPVIERWRVTSRPAYCLIGEVTGHPLLTGAGRRIVTSDVVLIDGERGWARTKSRWYRLGIHATAKLDG</sequence>
<dbReference type="Proteomes" id="UP000051562">
    <property type="component" value="Unassembled WGS sequence"/>
</dbReference>
<keyword evidence="2" id="KW-1185">Reference proteome</keyword>
<evidence type="ECO:0000313" key="2">
    <source>
        <dbReference type="Proteomes" id="UP000051562"/>
    </source>
</evidence>
<protein>
    <submittedName>
        <fullName evidence="1">Uncharacterized protein</fullName>
    </submittedName>
</protein>
<accession>A0A0Q3I100</accession>
<dbReference type="RefSeq" id="WP_055730209.1">
    <property type="nucleotide sequence ID" value="NZ_LMAR01000071.1"/>
</dbReference>
<dbReference type="InterPro" id="IPR046574">
    <property type="entry name" value="DUF6634"/>
</dbReference>
<proteinExistence type="predicted"/>
<name>A0A0Q3I100_9HYPH</name>
<comment type="caution">
    <text evidence="1">The sequence shown here is derived from an EMBL/GenBank/DDBJ whole genome shotgun (WGS) entry which is preliminary data.</text>
</comment>